<reference evidence="7 8" key="1">
    <citation type="journal article" date="2023" name="bioRxiv">
        <title>Conserved and derived expression patterns and positive selection on dental genes reveal complex evolutionary context of ever-growing rodent molars.</title>
        <authorList>
            <person name="Calamari Z.T."/>
            <person name="Song A."/>
            <person name="Cohen E."/>
            <person name="Akter M."/>
            <person name="Roy R.D."/>
            <person name="Hallikas O."/>
            <person name="Christensen M.M."/>
            <person name="Li P."/>
            <person name="Marangoni P."/>
            <person name="Jernvall J."/>
            <person name="Klein O.D."/>
        </authorList>
    </citation>
    <scope>NUCLEOTIDE SEQUENCE [LARGE SCALE GENOMIC DNA]</scope>
    <source>
        <strain evidence="7">V071</strain>
    </source>
</reference>
<gene>
    <name evidence="7" type="ORF">U0070_017942</name>
</gene>
<dbReference type="EMBL" id="JBBHLL010000002">
    <property type="protein sequence ID" value="KAK7835406.1"/>
    <property type="molecule type" value="Genomic_DNA"/>
</dbReference>
<name>A0AAW0KA49_MYOGA</name>
<dbReference type="GO" id="GO:0004709">
    <property type="term" value="F:MAP kinase kinase kinase activity"/>
    <property type="evidence" value="ECO:0007669"/>
    <property type="project" value="TreeGrafter"/>
</dbReference>
<dbReference type="GO" id="GO:0033554">
    <property type="term" value="P:cellular response to stress"/>
    <property type="evidence" value="ECO:0007669"/>
    <property type="project" value="TreeGrafter"/>
</dbReference>
<sequence length="214" mass="24536">MCTGNYTFVPYMVTPHNKVYCCDSSFMKGLTELMQPNFELLLGPICLPLVDRFVQLLKVAQASSSQYFRESILNDIRKARNLFTGKELAAELARIRQRVDNIEVLTADIVINLLLSYRDIQDYDSIVKLVETLEKLPTFDLASHHHVKFHYAFALNRRNLPGDRAKALDIMIPMVQSEGQVASDMYCLVGRIYKDMFLDSNFTDTESRDHGASW</sequence>
<dbReference type="PANTHER" id="PTHR11584:SF332">
    <property type="entry name" value="MITOGEN-ACTIVATED PROTEIN KINASE KINASE KINASE 5"/>
    <property type="match status" value="1"/>
</dbReference>
<dbReference type="Proteomes" id="UP001488838">
    <property type="component" value="Unassembled WGS sequence"/>
</dbReference>
<dbReference type="Pfam" id="PF13281">
    <property type="entry name" value="MAP3K_TRAF_bd"/>
    <property type="match status" value="1"/>
</dbReference>
<evidence type="ECO:0000256" key="3">
    <source>
        <dbReference type="ARBA" id="ARBA00022741"/>
    </source>
</evidence>
<dbReference type="PANTHER" id="PTHR11584">
    <property type="entry name" value="SERINE/THREONINE PROTEIN KINASE"/>
    <property type="match status" value="1"/>
</dbReference>
<keyword evidence="8" id="KW-1185">Reference proteome</keyword>
<keyword evidence="4" id="KW-0418">Kinase</keyword>
<evidence type="ECO:0000313" key="7">
    <source>
        <dbReference type="EMBL" id="KAK7835406.1"/>
    </source>
</evidence>
<evidence type="ECO:0000256" key="4">
    <source>
        <dbReference type="ARBA" id="ARBA00022777"/>
    </source>
</evidence>
<evidence type="ECO:0000256" key="5">
    <source>
        <dbReference type="ARBA" id="ARBA00022840"/>
    </source>
</evidence>
<dbReference type="InterPro" id="IPR025136">
    <property type="entry name" value="MAP3K_TRAF-bd"/>
</dbReference>
<accession>A0AAW0KA49</accession>
<keyword evidence="1" id="KW-0723">Serine/threonine-protein kinase</keyword>
<evidence type="ECO:0000313" key="8">
    <source>
        <dbReference type="Proteomes" id="UP001488838"/>
    </source>
</evidence>
<proteinExistence type="predicted"/>
<evidence type="ECO:0000256" key="2">
    <source>
        <dbReference type="ARBA" id="ARBA00022679"/>
    </source>
</evidence>
<evidence type="ECO:0000256" key="1">
    <source>
        <dbReference type="ARBA" id="ARBA00022527"/>
    </source>
</evidence>
<evidence type="ECO:0000259" key="6">
    <source>
        <dbReference type="Pfam" id="PF13281"/>
    </source>
</evidence>
<comment type="caution">
    <text evidence="7">The sequence shown here is derived from an EMBL/GenBank/DDBJ whole genome shotgun (WGS) entry which is preliminary data.</text>
</comment>
<dbReference type="GO" id="GO:0005524">
    <property type="term" value="F:ATP binding"/>
    <property type="evidence" value="ECO:0007669"/>
    <property type="project" value="UniProtKB-KW"/>
</dbReference>
<protein>
    <recommendedName>
        <fullName evidence="6">MAP3K TRAFs-binding domain-containing protein</fullName>
    </recommendedName>
</protein>
<feature type="domain" description="MAP3K TRAFs-binding" evidence="6">
    <location>
        <begin position="2"/>
        <end position="214"/>
    </location>
</feature>
<keyword evidence="2" id="KW-0808">Transferase</keyword>
<keyword evidence="5" id="KW-0067">ATP-binding</keyword>
<dbReference type="GO" id="GO:0008631">
    <property type="term" value="P:intrinsic apoptotic signaling pathway in response to oxidative stress"/>
    <property type="evidence" value="ECO:0007669"/>
    <property type="project" value="TreeGrafter"/>
</dbReference>
<keyword evidence="3" id="KW-0547">Nucleotide-binding</keyword>
<dbReference type="AlphaFoldDB" id="A0AAW0KA49"/>
<organism evidence="7 8">
    <name type="scientific">Myodes glareolus</name>
    <name type="common">Bank vole</name>
    <name type="synonym">Clethrionomys glareolus</name>
    <dbReference type="NCBI Taxonomy" id="447135"/>
    <lineage>
        <taxon>Eukaryota</taxon>
        <taxon>Metazoa</taxon>
        <taxon>Chordata</taxon>
        <taxon>Craniata</taxon>
        <taxon>Vertebrata</taxon>
        <taxon>Euteleostomi</taxon>
        <taxon>Mammalia</taxon>
        <taxon>Eutheria</taxon>
        <taxon>Euarchontoglires</taxon>
        <taxon>Glires</taxon>
        <taxon>Rodentia</taxon>
        <taxon>Myomorpha</taxon>
        <taxon>Muroidea</taxon>
        <taxon>Cricetidae</taxon>
        <taxon>Arvicolinae</taxon>
        <taxon>Myodes</taxon>
    </lineage>
</organism>